<reference evidence="2 3" key="1">
    <citation type="submission" date="2015-12" db="EMBL/GenBank/DDBJ databases">
        <title>Dictyostelia acquired genes for synthesis and detection of signals that induce cell-type specialization by lateral gene transfer from prokaryotes.</title>
        <authorList>
            <person name="Gloeckner G."/>
            <person name="Schaap P."/>
        </authorList>
    </citation>
    <scope>NUCLEOTIDE SEQUENCE [LARGE SCALE GENOMIC DNA]</scope>
    <source>
        <strain evidence="2 3">TK</strain>
    </source>
</reference>
<protein>
    <submittedName>
        <fullName evidence="2">Uncharacterized protein</fullName>
    </submittedName>
</protein>
<dbReference type="OMA" id="NRDCLLN"/>
<evidence type="ECO:0000313" key="3">
    <source>
        <dbReference type="Proteomes" id="UP000076078"/>
    </source>
</evidence>
<evidence type="ECO:0000313" key="2">
    <source>
        <dbReference type="EMBL" id="KYR02484.1"/>
    </source>
</evidence>
<accession>A0A152A8E9</accession>
<organism evidence="2 3">
    <name type="scientific">Tieghemostelium lacteum</name>
    <name type="common">Slime mold</name>
    <name type="synonym">Dictyostelium lacteum</name>
    <dbReference type="NCBI Taxonomy" id="361077"/>
    <lineage>
        <taxon>Eukaryota</taxon>
        <taxon>Amoebozoa</taxon>
        <taxon>Evosea</taxon>
        <taxon>Eumycetozoa</taxon>
        <taxon>Dictyostelia</taxon>
        <taxon>Dictyosteliales</taxon>
        <taxon>Raperosteliaceae</taxon>
        <taxon>Tieghemostelium</taxon>
    </lineage>
</organism>
<sequence>MTNNQKETMNNNSSNHCANTENNNVNNNNNIDKSNNTFLMTQYQLVEKYLKEFFLDVSCKWISKMLQIKSIISNYSNPMNSIDFDMRIDSLDEDDLSGVPTLNDGLLLNTYSVKDIQNSFEKFGIMEQLAHRNYKSLHITIDNSDPFVHRVQISSAENPHDVKSSSNNHLLLVDMFIRRKEIYVSEIIQQKQRERESKTQKQNLMPQGVDNRYLPHFIVTGETYEWGDLVNSEKILGLIQFPIKATVIEWLCLQDPNKTFTNQRPPLPGQSMPGLGIGKQLDDVFVNAATKQNRDCLLNSPYRFYNAFMYQSQEYFFMDPAVQGLFQTLLVDMEPYITKFGLSPVSWAFEFGCVREKSSDKIVKWEFHLQTRPISTRMKLYFKSKEYQQCVKENIRPVNTFYINWSGHPSLNHFCSLEVVDNTDNASDQANDQTTSTTKIN</sequence>
<evidence type="ECO:0000256" key="1">
    <source>
        <dbReference type="SAM" id="MobiDB-lite"/>
    </source>
</evidence>
<comment type="caution">
    <text evidence="2">The sequence shown here is derived from an EMBL/GenBank/DDBJ whole genome shotgun (WGS) entry which is preliminary data.</text>
</comment>
<dbReference type="Proteomes" id="UP000076078">
    <property type="component" value="Unassembled WGS sequence"/>
</dbReference>
<gene>
    <name evidence="2" type="ORF">DLAC_01324</name>
</gene>
<dbReference type="EMBL" id="LODT01000004">
    <property type="protein sequence ID" value="KYR02484.1"/>
    <property type="molecule type" value="Genomic_DNA"/>
</dbReference>
<dbReference type="InParanoid" id="A0A152A8E9"/>
<proteinExistence type="predicted"/>
<dbReference type="AlphaFoldDB" id="A0A152A8E9"/>
<feature type="compositionally biased region" description="Low complexity" evidence="1">
    <location>
        <begin position="15"/>
        <end position="31"/>
    </location>
</feature>
<feature type="region of interest" description="Disordered" evidence="1">
    <location>
        <begin position="1"/>
        <end position="31"/>
    </location>
</feature>
<dbReference type="OrthoDB" id="31616at2759"/>
<feature type="compositionally biased region" description="Polar residues" evidence="1">
    <location>
        <begin position="1"/>
        <end position="14"/>
    </location>
</feature>
<name>A0A152A8E9_TIELA</name>
<keyword evidence="3" id="KW-1185">Reference proteome</keyword>